<dbReference type="Proteomes" id="UP000217507">
    <property type="component" value="Chromosome"/>
</dbReference>
<feature type="signal peptide" evidence="1">
    <location>
        <begin position="1"/>
        <end position="27"/>
    </location>
</feature>
<reference evidence="2 3" key="1">
    <citation type="submission" date="2017-06" db="EMBL/GenBank/DDBJ databases">
        <title>Genome sequencing of cyanobaciteial culture collection at National Institute for Environmental Studies (NIES).</title>
        <authorList>
            <person name="Hirose Y."/>
            <person name="Shimura Y."/>
            <person name="Fujisawa T."/>
            <person name="Nakamura Y."/>
            <person name="Kawachi M."/>
        </authorList>
    </citation>
    <scope>NUCLEOTIDE SEQUENCE [LARGE SCALE GENOMIC DNA]</scope>
    <source>
        <strain evidence="2 3">NIES-23</strain>
    </source>
</reference>
<evidence type="ECO:0000256" key="1">
    <source>
        <dbReference type="SAM" id="SignalP"/>
    </source>
</evidence>
<dbReference type="EMBL" id="AP018216">
    <property type="protein sequence ID" value="BAY72229.1"/>
    <property type="molecule type" value="Genomic_DNA"/>
</dbReference>
<gene>
    <name evidence="2" type="ORF">NIES23_50530</name>
</gene>
<keyword evidence="1" id="KW-0732">Signal</keyword>
<organism evidence="2 3">
    <name type="scientific">Trichormus variabilis NIES-23</name>
    <dbReference type="NCBI Taxonomy" id="1973479"/>
    <lineage>
        <taxon>Bacteria</taxon>
        <taxon>Bacillati</taxon>
        <taxon>Cyanobacteriota</taxon>
        <taxon>Cyanophyceae</taxon>
        <taxon>Nostocales</taxon>
        <taxon>Nostocaceae</taxon>
        <taxon>Trichormus</taxon>
    </lineage>
</organism>
<sequence length="238" mass="25078">MTTTLFKTLGAATTLAGIIATAGSASAASLSYTTSTNFQTTDIVDSIIGVQKFNSSLGTLQKVTLNFVGELSGNAEFENRNSRASTIEVTLNANLSLSQPDLEPQTPLLLNPENVYTYQVAPYDGVTDFDGASGRRINTLAATKSTTSVFTDTQFLQNFTGTGNIDFLFSAVANSIVRGSGNITSGIDTLAKASITVTYDYEEAQTVPESSAVLGLGLIAGLGLWSQRKQNWLKTSGS</sequence>
<accession>A0A1Z4KTD5</accession>
<evidence type="ECO:0000313" key="2">
    <source>
        <dbReference type="EMBL" id="BAY72229.1"/>
    </source>
</evidence>
<dbReference type="NCBIfam" id="TIGR02595">
    <property type="entry name" value="PEP_CTERM"/>
    <property type="match status" value="1"/>
</dbReference>
<proteinExistence type="predicted"/>
<evidence type="ECO:0008006" key="4">
    <source>
        <dbReference type="Google" id="ProtNLM"/>
    </source>
</evidence>
<dbReference type="NCBIfam" id="NF033208">
    <property type="entry name" value="choice_anch_E"/>
    <property type="match status" value="1"/>
</dbReference>
<dbReference type="InterPro" id="IPR013424">
    <property type="entry name" value="Ice-binding_C"/>
</dbReference>
<evidence type="ECO:0000313" key="3">
    <source>
        <dbReference type="Proteomes" id="UP000217507"/>
    </source>
</evidence>
<name>A0A1Z4KTD5_ANAVA</name>
<dbReference type="AlphaFoldDB" id="A0A1Z4KTD5"/>
<protein>
    <recommendedName>
        <fullName evidence="4">PEP-CTERM protein-sorting domain-containing protein</fullName>
    </recommendedName>
</protein>
<feature type="chain" id="PRO_5011116566" description="PEP-CTERM protein-sorting domain-containing protein" evidence="1">
    <location>
        <begin position="28"/>
        <end position="238"/>
    </location>
</feature>